<gene>
    <name evidence="1" type="ORF">IQ05_01070</name>
</gene>
<reference evidence="1 2" key="1">
    <citation type="journal article" date="2015" name="Stand. Genomic Sci.">
        <title>Genomic Encyclopedia of Bacterial and Archaeal Type Strains, Phase III: the genomes of soil and plant-associated and newly described type strains.</title>
        <authorList>
            <person name="Whitman W.B."/>
            <person name="Woyke T."/>
            <person name="Klenk H.P."/>
            <person name="Zhou Y."/>
            <person name="Lilburn T.G."/>
            <person name="Beck B.J."/>
            <person name="De Vos P."/>
            <person name="Vandamme P."/>
            <person name="Eisen J.A."/>
            <person name="Garrity G."/>
            <person name="Hugenholtz P."/>
            <person name="Kyrpides N.C."/>
        </authorList>
    </citation>
    <scope>NUCLEOTIDE SEQUENCE [LARGE SCALE GENOMIC DNA]</scope>
    <source>
        <strain evidence="1 2">CGMCC 1.6847</strain>
    </source>
</reference>
<name>A0ABY3FKA7_9FLAO</name>
<proteinExistence type="predicted"/>
<comment type="caution">
    <text evidence="1">The sequence shown here is derived from an EMBL/GenBank/DDBJ whole genome shotgun (WGS) entry which is preliminary data.</text>
</comment>
<accession>A0ABY3FKA7</accession>
<organism evidence="1 2">
    <name type="scientific">Flavobacterium tiangeerense</name>
    <dbReference type="NCBI Taxonomy" id="459471"/>
    <lineage>
        <taxon>Bacteria</taxon>
        <taxon>Pseudomonadati</taxon>
        <taxon>Bacteroidota</taxon>
        <taxon>Flavobacteriia</taxon>
        <taxon>Flavobacteriales</taxon>
        <taxon>Flavobacteriaceae</taxon>
        <taxon>Flavobacterium</taxon>
    </lineage>
</organism>
<evidence type="ECO:0000313" key="2">
    <source>
        <dbReference type="Proteomes" id="UP000317519"/>
    </source>
</evidence>
<sequence>MPLPSGLKIESAKVILFLKLPHTALAVFVILYEFTFDINFQFGIPILEVN</sequence>
<dbReference type="Proteomes" id="UP000317519">
    <property type="component" value="Unassembled WGS sequence"/>
</dbReference>
<keyword evidence="2" id="KW-1185">Reference proteome</keyword>
<protein>
    <submittedName>
        <fullName evidence="1">Uncharacterized protein</fullName>
    </submittedName>
</protein>
<evidence type="ECO:0000313" key="1">
    <source>
        <dbReference type="EMBL" id="TWI00423.1"/>
    </source>
</evidence>
<dbReference type="EMBL" id="VLKO01000004">
    <property type="protein sequence ID" value="TWI00423.1"/>
    <property type="molecule type" value="Genomic_DNA"/>
</dbReference>